<reference evidence="1 2" key="1">
    <citation type="submission" date="2019-04" db="EMBL/GenBank/DDBJ databases">
        <title>Friends and foes A comparative genomics study of 23 Aspergillus species from section Flavi.</title>
        <authorList>
            <consortium name="DOE Joint Genome Institute"/>
            <person name="Kjaerbolling I."/>
            <person name="Vesth T."/>
            <person name="Frisvad J.C."/>
            <person name="Nybo J.L."/>
            <person name="Theobald S."/>
            <person name="Kildgaard S."/>
            <person name="Isbrandt T."/>
            <person name="Kuo A."/>
            <person name="Sato A."/>
            <person name="Lyhne E.K."/>
            <person name="Kogle M.E."/>
            <person name="Wiebenga A."/>
            <person name="Kun R.S."/>
            <person name="Lubbers R.J."/>
            <person name="Makela M.R."/>
            <person name="Barry K."/>
            <person name="Chovatia M."/>
            <person name="Clum A."/>
            <person name="Daum C."/>
            <person name="Haridas S."/>
            <person name="He G."/>
            <person name="LaButti K."/>
            <person name="Lipzen A."/>
            <person name="Mondo S."/>
            <person name="Riley R."/>
            <person name="Salamov A."/>
            <person name="Simmons B.A."/>
            <person name="Magnuson J.K."/>
            <person name="Henrissat B."/>
            <person name="Mortensen U.H."/>
            <person name="Larsen T.O."/>
            <person name="Devries R.P."/>
            <person name="Grigoriev I.V."/>
            <person name="Machida M."/>
            <person name="Baker S.E."/>
            <person name="Andersen M.R."/>
        </authorList>
    </citation>
    <scope>NUCLEOTIDE SEQUENCE [LARGE SCALE GENOMIC DNA]</scope>
    <source>
        <strain evidence="1 2">CBS 117626</strain>
    </source>
</reference>
<dbReference type="EMBL" id="ML738600">
    <property type="protein sequence ID" value="KAE8165456.1"/>
    <property type="molecule type" value="Genomic_DNA"/>
</dbReference>
<dbReference type="AlphaFoldDB" id="A0A5N6V3A7"/>
<organism evidence="1 2">
    <name type="scientific">Aspergillus tamarii</name>
    <dbReference type="NCBI Taxonomy" id="41984"/>
    <lineage>
        <taxon>Eukaryota</taxon>
        <taxon>Fungi</taxon>
        <taxon>Dikarya</taxon>
        <taxon>Ascomycota</taxon>
        <taxon>Pezizomycotina</taxon>
        <taxon>Eurotiomycetes</taxon>
        <taxon>Eurotiomycetidae</taxon>
        <taxon>Eurotiales</taxon>
        <taxon>Aspergillaceae</taxon>
        <taxon>Aspergillus</taxon>
        <taxon>Aspergillus subgen. Circumdati</taxon>
    </lineage>
</organism>
<protein>
    <submittedName>
        <fullName evidence="1">Uncharacterized protein</fullName>
    </submittedName>
</protein>
<accession>A0A5N6V3A7</accession>
<evidence type="ECO:0000313" key="1">
    <source>
        <dbReference type="EMBL" id="KAE8165456.1"/>
    </source>
</evidence>
<dbReference type="Proteomes" id="UP000326950">
    <property type="component" value="Unassembled WGS sequence"/>
</dbReference>
<name>A0A5N6V3A7_ASPTM</name>
<proteinExistence type="predicted"/>
<sequence length="159" mass="17464">MIIGASSACPNHAKKMTAGEVPDNSTSLCQAPHKFDTSTIGGSNHSISHLPLEDLVDDLVVDLLGHKLLQKWSLDQDKGVIARDDFNMDKNSNAKSTSKKGSRCHQVNALRLDGVDYDIKGLPLEEIVQDIANDVPADAMKKKWGLDERKINRSCFKSH</sequence>
<keyword evidence="2" id="KW-1185">Reference proteome</keyword>
<gene>
    <name evidence="1" type="ORF">BDV40DRAFT_297486</name>
</gene>
<dbReference type="OrthoDB" id="10481042at2759"/>
<evidence type="ECO:0000313" key="2">
    <source>
        <dbReference type="Proteomes" id="UP000326950"/>
    </source>
</evidence>